<gene>
    <name evidence="2" type="ORF">E0493_13405</name>
</gene>
<dbReference type="Pfam" id="PF05239">
    <property type="entry name" value="PRC"/>
    <property type="match status" value="1"/>
</dbReference>
<evidence type="ECO:0000259" key="1">
    <source>
        <dbReference type="Pfam" id="PF05239"/>
    </source>
</evidence>
<sequence length="248" mass="26451">MASMMSPARALAPTPVISMEFWIVSARNFFDMVLPFERFLRQSTARARREVPRIAVVARSRCDLQESRSCARQEMRGARGGASLAGAPGHPIQEEDTVPIAHAISGRRSRVTLPALLLLCAGLSAPALAAADDEEAAEAAPTPLANQEPLPKDSTFRVLGSDVKGPTGIVVGQVVNVLVDDGGNPRAVVLDYGGFLGVGKRRVAVAWPMVRFGAKGALLSLTREQLKGFPEYRDGEDAVMATTVAQPH</sequence>
<dbReference type="PANTHER" id="PTHR36505">
    <property type="entry name" value="BLR1072 PROTEIN"/>
    <property type="match status" value="1"/>
</dbReference>
<evidence type="ECO:0000313" key="3">
    <source>
        <dbReference type="Proteomes" id="UP000460715"/>
    </source>
</evidence>
<reference evidence="2 3" key="1">
    <citation type="submission" date="2019-03" db="EMBL/GenBank/DDBJ databases">
        <title>Roseomonas sp. a novel Roseomonas species isolated from Sea whip Gorgonian.</title>
        <authorList>
            <person name="Li F."/>
            <person name="Pan X."/>
            <person name="Huang S."/>
            <person name="Li Z."/>
            <person name="Meng B."/>
        </authorList>
    </citation>
    <scope>NUCLEOTIDE SEQUENCE [LARGE SCALE GENOMIC DNA]</scope>
    <source>
        <strain evidence="2 3">M0104</strain>
    </source>
</reference>
<accession>A0A845BGJ8</accession>
<name>A0A845BGJ8_9PROT</name>
<feature type="domain" description="PRC-barrel" evidence="1">
    <location>
        <begin position="159"/>
        <end position="224"/>
    </location>
</feature>
<dbReference type="InterPro" id="IPR027275">
    <property type="entry name" value="PRC-brl_dom"/>
</dbReference>
<proteinExistence type="predicted"/>
<dbReference type="InterPro" id="IPR011033">
    <property type="entry name" value="PRC_barrel-like_sf"/>
</dbReference>
<dbReference type="SUPFAM" id="SSF50346">
    <property type="entry name" value="PRC-barrel domain"/>
    <property type="match status" value="1"/>
</dbReference>
<dbReference type="PANTHER" id="PTHR36505:SF1">
    <property type="entry name" value="BLR1072 PROTEIN"/>
    <property type="match status" value="1"/>
</dbReference>
<dbReference type="Proteomes" id="UP000460715">
    <property type="component" value="Unassembled WGS sequence"/>
</dbReference>
<keyword evidence="3" id="KW-1185">Reference proteome</keyword>
<dbReference type="AlphaFoldDB" id="A0A845BGJ8"/>
<protein>
    <recommendedName>
        <fullName evidence="1">PRC-barrel domain-containing protein</fullName>
    </recommendedName>
</protein>
<dbReference type="Gene3D" id="2.30.30.240">
    <property type="entry name" value="PRC-barrel domain"/>
    <property type="match status" value="1"/>
</dbReference>
<evidence type="ECO:0000313" key="2">
    <source>
        <dbReference type="EMBL" id="MXP64342.1"/>
    </source>
</evidence>
<organism evidence="2 3">
    <name type="scientific">Teichococcus coralli</name>
    <dbReference type="NCBI Taxonomy" id="2545983"/>
    <lineage>
        <taxon>Bacteria</taxon>
        <taxon>Pseudomonadati</taxon>
        <taxon>Pseudomonadota</taxon>
        <taxon>Alphaproteobacteria</taxon>
        <taxon>Acetobacterales</taxon>
        <taxon>Roseomonadaceae</taxon>
        <taxon>Roseomonas</taxon>
    </lineage>
</organism>
<comment type="caution">
    <text evidence="2">The sequence shown here is derived from an EMBL/GenBank/DDBJ whole genome shotgun (WGS) entry which is preliminary data.</text>
</comment>
<dbReference type="EMBL" id="SNVJ01000011">
    <property type="protein sequence ID" value="MXP64342.1"/>
    <property type="molecule type" value="Genomic_DNA"/>
</dbReference>